<dbReference type="Proteomes" id="UP000019678">
    <property type="component" value="Unassembled WGS sequence"/>
</dbReference>
<dbReference type="NCBIfam" id="TIGR01646">
    <property type="entry name" value="vgr_GE"/>
    <property type="match status" value="1"/>
</dbReference>
<dbReference type="Pfam" id="PF05954">
    <property type="entry name" value="Phage_GPD"/>
    <property type="match status" value="1"/>
</dbReference>
<dbReference type="Gene3D" id="4.10.220.110">
    <property type="match status" value="1"/>
</dbReference>
<protein>
    <submittedName>
        <fullName evidence="3">VgrG protein</fullName>
    </submittedName>
</protein>
<dbReference type="Pfam" id="PF04717">
    <property type="entry name" value="Phage_base_V"/>
    <property type="match status" value="1"/>
</dbReference>
<dbReference type="AlphaFoldDB" id="A0A017T3J6"/>
<dbReference type="Gene3D" id="3.55.50.10">
    <property type="entry name" value="Baseplate protein-like domains"/>
    <property type="match status" value="1"/>
</dbReference>
<dbReference type="STRING" id="1192034.CAP_5253"/>
<dbReference type="RefSeq" id="WP_063748749.1">
    <property type="nucleotide sequence ID" value="NZ_ASRX01000042.1"/>
</dbReference>
<dbReference type="SUPFAM" id="SSF69279">
    <property type="entry name" value="Phage tail proteins"/>
    <property type="match status" value="2"/>
</dbReference>
<dbReference type="Gene3D" id="2.30.110.50">
    <property type="match status" value="1"/>
</dbReference>
<keyword evidence="4" id="KW-1185">Reference proteome</keyword>
<dbReference type="InterPro" id="IPR006531">
    <property type="entry name" value="Gp5/Vgr_OB"/>
</dbReference>
<reference evidence="3 4" key="1">
    <citation type="submission" date="2013-05" db="EMBL/GenBank/DDBJ databases">
        <title>Genome assembly of Chondromyces apiculatus DSM 436.</title>
        <authorList>
            <person name="Sharma G."/>
            <person name="Khatri I."/>
            <person name="Kaur C."/>
            <person name="Mayilraj S."/>
            <person name="Subramanian S."/>
        </authorList>
    </citation>
    <scope>NUCLEOTIDE SEQUENCE [LARGE SCALE GENOMIC DNA]</scope>
    <source>
        <strain evidence="3 4">DSM 436</strain>
    </source>
</reference>
<dbReference type="Gene3D" id="2.40.50.230">
    <property type="entry name" value="Gp5 N-terminal domain"/>
    <property type="match status" value="1"/>
</dbReference>
<dbReference type="OrthoDB" id="5486811at2"/>
<comment type="similarity">
    <text evidence="1">Belongs to the VgrG protein family.</text>
</comment>
<dbReference type="InterPro" id="IPR037026">
    <property type="entry name" value="Vgr_OB-fold_dom_sf"/>
</dbReference>
<evidence type="ECO:0000313" key="4">
    <source>
        <dbReference type="Proteomes" id="UP000019678"/>
    </source>
</evidence>
<proteinExistence type="inferred from homology"/>
<feature type="domain" description="Gp5/Type VI secretion system Vgr protein OB-fold" evidence="2">
    <location>
        <begin position="380"/>
        <end position="448"/>
    </location>
</feature>
<dbReference type="InterPro" id="IPR006533">
    <property type="entry name" value="T6SS_Vgr_RhsGE"/>
</dbReference>
<dbReference type="InterPro" id="IPR017847">
    <property type="entry name" value="T6SS_RhsGE_Vgr_subset"/>
</dbReference>
<organism evidence="3 4">
    <name type="scientific">Chondromyces apiculatus DSM 436</name>
    <dbReference type="NCBI Taxonomy" id="1192034"/>
    <lineage>
        <taxon>Bacteria</taxon>
        <taxon>Pseudomonadati</taxon>
        <taxon>Myxococcota</taxon>
        <taxon>Polyangia</taxon>
        <taxon>Polyangiales</taxon>
        <taxon>Polyangiaceae</taxon>
        <taxon>Chondromyces</taxon>
    </lineage>
</organism>
<evidence type="ECO:0000313" key="3">
    <source>
        <dbReference type="EMBL" id="EYF03823.1"/>
    </source>
</evidence>
<sequence>MKEILSVRLESEAIPAGTVEIAELTGSEAISQLFSFEVLATAVGPEPLDASELVGAHATLVFERDGEEQRRVHGIIAAVRDQLDSPEMRATYRLEIAPRAFRLTLHETLDMYLDLSVPQIVAKKLELAGLRAELDFQMRFQERYPEREFVVQYKETDLAFISRLTEHLGISFFFEHVEDRDVMVFTDVNQGFRPIVGAPSAAFRERGEQQDVYVLDEVARLVPSEYVVRDYNYRTPAVDLIASKQVEGGYGGRVVEYGAHFKTPDEGETLARIRGEERAVGARVFTGQSDVQRFAAGAHFGLEGHPRGDIRLLLMEVRHHAVQPVLGQATTTEARYENQFRAIPLGLPYRPPRVTPKPRISGVLTGVIDTEEKGQYAELDEQGRYRVRFVFDTTNPGNPGERQASRPLRMIQPHSGPGYGMHFPLRHGVEVAITFIDGDPDRPIIAGTVPNPQTGSPVTRDNAARNILRTGSGNELNLDDTEGAQRIKLSTPHASTTFQLGSPNSPERGAMLTTLGAQSSVAVAGMSSVGAFGAGVSALLDYNYSGNIINVAEKPGLLQAALFAAVGTLDPLVGVLQGAFDAALNQVTYLEKKCAQDALEKSQAARRAQEKCNKCRDEAAAKLPAALKPPGDAEELTALAERMEREDLAAKDPRSFEEEQRYLLLQQKYPGAPPLTATEKARLLIATQQQAAQDLDVKWLALIGVMEDRNGIISVNRELSNPNFEVQMQADVEAARSDYDGGVTAEADALAALLALDTAGMDEDTRKQFEAFKTALSACKDCKNLKDSRDAAIGSNNAVAKQLYWSQGKSVDDPMKAEWKASDDKWVSDNYPTWKDGLSPQSLRHGKIALDTTKTAIGVGSALFSVITGLLGLFDGVRTAAELKAKWIGAGAMYTGSIPAATAKVATGLKVAASGLPPLHVLGSESSTEIFGKRDVMVWGETAALIAMGTTDVPVGKLQSVTGLGKKATVAPDTSKGNVLVMGGETASLLSPGEVDVAAGKTLFLSALKMDAKARTDLDLTAAQDLTALGGRDVKATAMRDMGLKATQDVKTSALRDISATATRNIEMTATQNVKATATQGVEISGAATAKLLSGSWSLEVSAAQGVTLGNPNASLTLSTMEAKLQSSGGSNYLRLAGSSAYLSASQITLMSQGKINLM</sequence>
<dbReference type="SUPFAM" id="SSF69255">
    <property type="entry name" value="gp5 N-terminal domain-like"/>
    <property type="match status" value="1"/>
</dbReference>
<name>A0A017T3J6_9BACT</name>
<accession>A0A017T3J6</accession>
<dbReference type="SUPFAM" id="SSF69349">
    <property type="entry name" value="Phage fibre proteins"/>
    <property type="match status" value="1"/>
</dbReference>
<dbReference type="NCBIfam" id="TIGR03361">
    <property type="entry name" value="VI_Rhs_Vgr"/>
    <property type="match status" value="1"/>
</dbReference>
<evidence type="ECO:0000256" key="1">
    <source>
        <dbReference type="ARBA" id="ARBA00005558"/>
    </source>
</evidence>
<dbReference type="eggNOG" id="COG3501">
    <property type="taxonomic scope" value="Bacteria"/>
</dbReference>
<gene>
    <name evidence="3" type="ORF">CAP_5253</name>
</gene>
<comment type="caution">
    <text evidence="3">The sequence shown here is derived from an EMBL/GenBank/DDBJ whole genome shotgun (WGS) entry which is preliminary data.</text>
</comment>
<dbReference type="EMBL" id="ASRX01000042">
    <property type="protein sequence ID" value="EYF03823.1"/>
    <property type="molecule type" value="Genomic_DNA"/>
</dbReference>
<evidence type="ECO:0000259" key="2">
    <source>
        <dbReference type="Pfam" id="PF04717"/>
    </source>
</evidence>